<feature type="region of interest" description="Disordered" evidence="1">
    <location>
        <begin position="68"/>
        <end position="87"/>
    </location>
</feature>
<keyword evidence="2" id="KW-0812">Transmembrane</keyword>
<feature type="transmembrane region" description="Helical" evidence="2">
    <location>
        <begin position="192"/>
        <end position="211"/>
    </location>
</feature>
<keyword evidence="2" id="KW-0472">Membrane</keyword>
<organism evidence="3 4">
    <name type="scientific">Chanos chanos</name>
    <name type="common">Milkfish</name>
    <name type="synonym">Mugil chanos</name>
    <dbReference type="NCBI Taxonomy" id="29144"/>
    <lineage>
        <taxon>Eukaryota</taxon>
        <taxon>Metazoa</taxon>
        <taxon>Chordata</taxon>
        <taxon>Craniata</taxon>
        <taxon>Vertebrata</taxon>
        <taxon>Euteleostomi</taxon>
        <taxon>Actinopterygii</taxon>
        <taxon>Neopterygii</taxon>
        <taxon>Teleostei</taxon>
        <taxon>Ostariophysi</taxon>
        <taxon>Gonorynchiformes</taxon>
        <taxon>Chanidae</taxon>
        <taxon>Chanos</taxon>
    </lineage>
</organism>
<feature type="region of interest" description="Disordered" evidence="1">
    <location>
        <begin position="165"/>
        <end position="185"/>
    </location>
</feature>
<keyword evidence="3" id="KW-1185">Reference proteome</keyword>
<evidence type="ECO:0000313" key="4">
    <source>
        <dbReference type="RefSeq" id="XP_030640432.1"/>
    </source>
</evidence>
<sequence length="225" mass="26819">MTYADHRTPMRYEGAGDRGRQCFGSEYRGRDRADESRLYREREEEMTYTSHGTPMSFEDKDDRLYREEEEEMTYTSHGTPMRYEGAGDRMKQYFGSEYRRRDHDDESRLYRKEEEEMTYAIHRTPLRYEGSSDRGRQYFGSEYRGRDRVDETGLYNTQASFRNVTQSRQFQQKHEPRQDPTKQNSSSKLVPAWVKFLVLVVLCVFLYFVIINMESTEGSPLKVLG</sequence>
<dbReference type="GeneID" id="115820870"/>
<reference evidence="4" key="1">
    <citation type="submission" date="2025-08" db="UniProtKB">
        <authorList>
            <consortium name="RefSeq"/>
        </authorList>
    </citation>
    <scope>IDENTIFICATION</scope>
</reference>
<feature type="region of interest" description="Disordered" evidence="1">
    <location>
        <begin position="1"/>
        <end position="38"/>
    </location>
</feature>
<evidence type="ECO:0000313" key="3">
    <source>
        <dbReference type="Proteomes" id="UP000504632"/>
    </source>
</evidence>
<accession>A0A6J2W915</accession>
<name>A0A6J2W915_CHACN</name>
<dbReference type="AlphaFoldDB" id="A0A6J2W915"/>
<evidence type="ECO:0000256" key="2">
    <source>
        <dbReference type="SAM" id="Phobius"/>
    </source>
</evidence>
<feature type="compositionally biased region" description="Basic and acidic residues" evidence="1">
    <location>
        <begin position="1"/>
        <end position="20"/>
    </location>
</feature>
<keyword evidence="2" id="KW-1133">Transmembrane helix</keyword>
<protein>
    <submittedName>
        <fullName evidence="4">Uncharacterized protein LOC115820870</fullName>
    </submittedName>
</protein>
<dbReference type="RefSeq" id="XP_030640432.1">
    <property type="nucleotide sequence ID" value="XM_030784572.1"/>
</dbReference>
<proteinExistence type="predicted"/>
<feature type="compositionally biased region" description="Basic and acidic residues" evidence="1">
    <location>
        <begin position="27"/>
        <end position="38"/>
    </location>
</feature>
<dbReference type="InParanoid" id="A0A6J2W915"/>
<gene>
    <name evidence="4" type="primary">LOC115820870</name>
</gene>
<dbReference type="Proteomes" id="UP000504632">
    <property type="component" value="Chromosome 9"/>
</dbReference>
<evidence type="ECO:0000256" key="1">
    <source>
        <dbReference type="SAM" id="MobiDB-lite"/>
    </source>
</evidence>